<evidence type="ECO:0000256" key="3">
    <source>
        <dbReference type="ARBA" id="ARBA00010724"/>
    </source>
</evidence>
<dbReference type="PANTHER" id="PTHR21220:SF0">
    <property type="entry name" value="DNA-DEPENDENT METALLOPROTEASE SPRTN"/>
    <property type="match status" value="1"/>
</dbReference>
<evidence type="ECO:0000313" key="18">
    <source>
        <dbReference type="EMBL" id="CAI6362972.1"/>
    </source>
</evidence>
<organism evidence="18 19">
    <name type="scientific">Macrosiphum euphorbiae</name>
    <name type="common">potato aphid</name>
    <dbReference type="NCBI Taxonomy" id="13131"/>
    <lineage>
        <taxon>Eukaryota</taxon>
        <taxon>Metazoa</taxon>
        <taxon>Ecdysozoa</taxon>
        <taxon>Arthropoda</taxon>
        <taxon>Hexapoda</taxon>
        <taxon>Insecta</taxon>
        <taxon>Pterygota</taxon>
        <taxon>Neoptera</taxon>
        <taxon>Paraneoptera</taxon>
        <taxon>Hemiptera</taxon>
        <taxon>Sternorrhyncha</taxon>
        <taxon>Aphidomorpha</taxon>
        <taxon>Aphidoidea</taxon>
        <taxon>Aphididae</taxon>
        <taxon>Macrosiphini</taxon>
        <taxon>Macrosiphum</taxon>
    </lineage>
</organism>
<dbReference type="EMBL" id="CARXXK010000003">
    <property type="protein sequence ID" value="CAI6362972.1"/>
    <property type="molecule type" value="Genomic_DNA"/>
</dbReference>
<evidence type="ECO:0000256" key="8">
    <source>
        <dbReference type="ARBA" id="ARBA00022771"/>
    </source>
</evidence>
<feature type="domain" description="SprT-like" evidence="16">
    <location>
        <begin position="99"/>
        <end position="268"/>
    </location>
</feature>
<evidence type="ECO:0000256" key="2">
    <source>
        <dbReference type="ARBA" id="ARBA00004286"/>
    </source>
</evidence>
<protein>
    <recommendedName>
        <fullName evidence="14">Protein with SprT-like domain at the N terminus</fullName>
    </recommendedName>
</protein>
<dbReference type="Proteomes" id="UP001160148">
    <property type="component" value="Unassembled WGS sequence"/>
</dbReference>
<evidence type="ECO:0000256" key="4">
    <source>
        <dbReference type="ARBA" id="ARBA00022454"/>
    </source>
</evidence>
<evidence type="ECO:0000256" key="9">
    <source>
        <dbReference type="ARBA" id="ARBA00022801"/>
    </source>
</evidence>
<feature type="compositionally biased region" description="Basic and acidic residues" evidence="15">
    <location>
        <begin position="311"/>
        <end position="328"/>
    </location>
</feature>
<sequence>MDTSNDYLFALQLQNELANFEENEDLLNIIGVTKSNTRLAAGSSSGSVIDLTDINTNVKKQKRNAIDDLSRPIKRPCPKNVEATESVVDHSWEMLDPNPDIHGLFLAFNRQYFWSKLDSVMIQWSKRMTVCAGLCRYENGFCSISLSEPLLKLRPRKDLVETLLHEMIHAYLFLTNNKDHKNRDGHGPEFCKHMYRINAAAGTKISIYHDFHEEVNVYKIHWWKCNGPCQYKKPFYGNVRRCMNRAPGPYDRWWTHHQATCSGIFIKIKEPEGFGLKKKPTVSKQVDVKPVNKITNFITILDSPMNKVHHDGSEICSKSKENDQKSQFDNKSNSPTKKVSDANAKMSSEPNECDKQNVQQGVYLLNDLYEENDFEYNDISDLYDGISQCPICNKPVLTDWLNDHLQNCKQLKEMFGDEINDKCKCPACNDTVDRSLMNEHLNSCKMLINVFENDSEDIPDDTNYVNCPCCDKMVKDSNINTHLDICMSTESLTPNDDKNNLKCPCCENIFKTVIELDDHVDNCPSVC</sequence>
<keyword evidence="11" id="KW-0482">Metalloprotease</keyword>
<dbReference type="GO" id="GO:0005634">
    <property type="term" value="C:nucleus"/>
    <property type="evidence" value="ECO:0007669"/>
    <property type="project" value="UniProtKB-SubCell"/>
</dbReference>
<keyword evidence="8" id="KW-0863">Zinc-finger</keyword>
<accession>A0AAV0X592</accession>
<feature type="domain" description="UBZ4-type" evidence="17">
    <location>
        <begin position="500"/>
        <end position="524"/>
    </location>
</feature>
<dbReference type="SMART" id="SM00734">
    <property type="entry name" value="ZnF_Rad18"/>
    <property type="match status" value="4"/>
</dbReference>
<evidence type="ECO:0000256" key="6">
    <source>
        <dbReference type="ARBA" id="ARBA00022723"/>
    </source>
</evidence>
<evidence type="ECO:0000256" key="15">
    <source>
        <dbReference type="SAM" id="MobiDB-lite"/>
    </source>
</evidence>
<evidence type="ECO:0000256" key="10">
    <source>
        <dbReference type="ARBA" id="ARBA00022833"/>
    </source>
</evidence>
<keyword evidence="13" id="KW-0539">Nucleus</keyword>
<keyword evidence="10" id="KW-0862">Zinc</keyword>
<evidence type="ECO:0000256" key="13">
    <source>
        <dbReference type="ARBA" id="ARBA00023242"/>
    </source>
</evidence>
<keyword evidence="19" id="KW-1185">Reference proteome</keyword>
<name>A0AAV0X592_9HEMI</name>
<dbReference type="InterPro" id="IPR044245">
    <property type="entry name" value="Spartan"/>
</dbReference>
<keyword evidence="4" id="KW-0158">Chromosome</keyword>
<keyword evidence="5" id="KW-0645">Protease</keyword>
<dbReference type="GO" id="GO:0003697">
    <property type="term" value="F:single-stranded DNA binding"/>
    <property type="evidence" value="ECO:0007669"/>
    <property type="project" value="InterPro"/>
</dbReference>
<evidence type="ECO:0000256" key="11">
    <source>
        <dbReference type="ARBA" id="ARBA00023049"/>
    </source>
</evidence>
<comment type="similarity">
    <text evidence="3">Belongs to the Spartan family.</text>
</comment>
<evidence type="ECO:0000256" key="12">
    <source>
        <dbReference type="ARBA" id="ARBA00023204"/>
    </source>
</evidence>
<evidence type="ECO:0000256" key="1">
    <source>
        <dbReference type="ARBA" id="ARBA00004123"/>
    </source>
</evidence>
<evidence type="ECO:0000259" key="16">
    <source>
        <dbReference type="SMART" id="SM00731"/>
    </source>
</evidence>
<feature type="domain" description="UBZ4-type" evidence="17">
    <location>
        <begin position="386"/>
        <end position="409"/>
    </location>
</feature>
<dbReference type="Gene3D" id="3.30.160.60">
    <property type="entry name" value="Classic Zinc Finger"/>
    <property type="match status" value="1"/>
</dbReference>
<feature type="domain" description="UBZ4-type" evidence="17">
    <location>
        <begin position="422"/>
        <end position="445"/>
    </location>
</feature>
<keyword evidence="7" id="KW-0227">DNA damage</keyword>
<evidence type="ECO:0000256" key="7">
    <source>
        <dbReference type="ARBA" id="ARBA00022763"/>
    </source>
</evidence>
<dbReference type="PANTHER" id="PTHR21220">
    <property type="entry name" value="DNA-DEPENDENT METALLOPROTEASE SPRTN"/>
    <property type="match status" value="1"/>
</dbReference>
<evidence type="ECO:0000313" key="19">
    <source>
        <dbReference type="Proteomes" id="UP001160148"/>
    </source>
</evidence>
<dbReference type="GO" id="GO:0008270">
    <property type="term" value="F:zinc ion binding"/>
    <property type="evidence" value="ECO:0007669"/>
    <property type="project" value="UniProtKB-KW"/>
</dbReference>
<dbReference type="InterPro" id="IPR006642">
    <property type="entry name" value="Rad18_UBZ4"/>
</dbReference>
<keyword evidence="12" id="KW-0234">DNA repair</keyword>
<dbReference type="InterPro" id="IPR006640">
    <property type="entry name" value="SprT-like_domain"/>
</dbReference>
<feature type="region of interest" description="Disordered" evidence="15">
    <location>
        <begin position="311"/>
        <end position="352"/>
    </location>
</feature>
<evidence type="ECO:0000256" key="14">
    <source>
        <dbReference type="ARBA" id="ARBA00030396"/>
    </source>
</evidence>
<reference evidence="18 19" key="1">
    <citation type="submission" date="2023-01" db="EMBL/GenBank/DDBJ databases">
        <authorList>
            <person name="Whitehead M."/>
        </authorList>
    </citation>
    <scope>NUCLEOTIDE SEQUENCE [LARGE SCALE GENOMIC DNA]</scope>
</reference>
<gene>
    <name evidence="18" type="ORF">MEUPH1_LOCUS17984</name>
</gene>
<proteinExistence type="inferred from homology"/>
<feature type="domain" description="UBZ4-type" evidence="17">
    <location>
        <begin position="464"/>
        <end position="487"/>
    </location>
</feature>
<dbReference type="InterPro" id="IPR055220">
    <property type="entry name" value="SPRTN_ZBD"/>
</dbReference>
<comment type="subcellular location">
    <subcellularLocation>
        <location evidence="2">Chromosome</location>
    </subcellularLocation>
    <subcellularLocation>
        <location evidence="1">Nucleus</location>
    </subcellularLocation>
</comment>
<dbReference type="GO" id="GO:0006508">
    <property type="term" value="P:proteolysis"/>
    <property type="evidence" value="ECO:0007669"/>
    <property type="project" value="UniProtKB-KW"/>
</dbReference>
<dbReference type="AlphaFoldDB" id="A0AAV0X592"/>
<evidence type="ECO:0000256" key="5">
    <source>
        <dbReference type="ARBA" id="ARBA00022670"/>
    </source>
</evidence>
<dbReference type="GO" id="GO:0031593">
    <property type="term" value="F:polyubiquitin modification-dependent protein binding"/>
    <property type="evidence" value="ECO:0007669"/>
    <property type="project" value="TreeGrafter"/>
</dbReference>
<dbReference type="Pfam" id="PF10263">
    <property type="entry name" value="SprT-like"/>
    <property type="match status" value="1"/>
</dbReference>
<keyword evidence="9" id="KW-0378">Hydrolase</keyword>
<dbReference type="GO" id="GO:0005694">
    <property type="term" value="C:chromosome"/>
    <property type="evidence" value="ECO:0007669"/>
    <property type="project" value="UniProtKB-SubCell"/>
</dbReference>
<evidence type="ECO:0000259" key="17">
    <source>
        <dbReference type="SMART" id="SM00734"/>
    </source>
</evidence>
<comment type="caution">
    <text evidence="18">The sequence shown here is derived from an EMBL/GenBank/DDBJ whole genome shotgun (WGS) entry which is preliminary data.</text>
</comment>
<keyword evidence="6" id="KW-0479">Metal-binding</keyword>
<dbReference type="SMART" id="SM00731">
    <property type="entry name" value="SprT"/>
    <property type="match status" value="1"/>
</dbReference>
<dbReference type="GO" id="GO:0006281">
    <property type="term" value="P:DNA repair"/>
    <property type="evidence" value="ECO:0007669"/>
    <property type="project" value="UniProtKB-KW"/>
</dbReference>
<dbReference type="Pfam" id="PF22934">
    <property type="entry name" value="SPRTN_ZBD"/>
    <property type="match status" value="1"/>
</dbReference>
<dbReference type="GO" id="GO:0004222">
    <property type="term" value="F:metalloendopeptidase activity"/>
    <property type="evidence" value="ECO:0007669"/>
    <property type="project" value="InterPro"/>
</dbReference>